<feature type="compositionally biased region" description="Low complexity" evidence="3">
    <location>
        <begin position="110"/>
        <end position="125"/>
    </location>
</feature>
<dbReference type="Pfam" id="PF13855">
    <property type="entry name" value="LRR_8"/>
    <property type="match status" value="1"/>
</dbReference>
<keyword evidence="2" id="KW-0677">Repeat</keyword>
<dbReference type="Pfam" id="PF09775">
    <property type="entry name" value="Keratin_assoc"/>
    <property type="match status" value="1"/>
</dbReference>
<dbReference type="InterPro" id="IPR018614">
    <property type="entry name" value="KRTCAP2"/>
</dbReference>
<dbReference type="SMART" id="SM00369">
    <property type="entry name" value="LRR_TYP"/>
    <property type="match status" value="4"/>
</dbReference>
<evidence type="ECO:0000256" key="2">
    <source>
        <dbReference type="ARBA" id="ARBA00022737"/>
    </source>
</evidence>
<evidence type="ECO:0000256" key="3">
    <source>
        <dbReference type="SAM" id="MobiDB-lite"/>
    </source>
</evidence>
<dbReference type="InterPro" id="IPR001611">
    <property type="entry name" value="Leu-rich_rpt"/>
</dbReference>
<dbReference type="WBParaSite" id="sdigi.contig233.g6458.t1">
    <property type="protein sequence ID" value="sdigi.contig233.g6458.t1"/>
    <property type="gene ID" value="sdigi.contig233.g6458"/>
</dbReference>
<dbReference type="GO" id="GO:0005737">
    <property type="term" value="C:cytoplasm"/>
    <property type="evidence" value="ECO:0007669"/>
    <property type="project" value="TreeGrafter"/>
</dbReference>
<name>A0A915PQE2_9BILA</name>
<evidence type="ECO:0000256" key="4">
    <source>
        <dbReference type="SAM" id="Phobius"/>
    </source>
</evidence>
<keyword evidence="4" id="KW-1133">Transmembrane helix</keyword>
<organism evidence="5 6">
    <name type="scientific">Setaria digitata</name>
    <dbReference type="NCBI Taxonomy" id="48799"/>
    <lineage>
        <taxon>Eukaryota</taxon>
        <taxon>Metazoa</taxon>
        <taxon>Ecdysozoa</taxon>
        <taxon>Nematoda</taxon>
        <taxon>Chromadorea</taxon>
        <taxon>Rhabditida</taxon>
        <taxon>Spirurina</taxon>
        <taxon>Spiruromorpha</taxon>
        <taxon>Filarioidea</taxon>
        <taxon>Setariidae</taxon>
        <taxon>Setaria</taxon>
    </lineage>
</organism>
<protein>
    <submittedName>
        <fullName evidence="6">Dolichyl-diphosphooligosaccharide--protein glycosyltransferase subunit KCP2</fullName>
    </submittedName>
</protein>
<dbReference type="InterPro" id="IPR050216">
    <property type="entry name" value="LRR_domain-containing"/>
</dbReference>
<sequence>MSNHSTSAVVAFLFAVILIAIGQIMKNDLAASKVGTLIAGALGSLVFVFLLTALSNFQMSSVGEQVKAGLTETSICLIVAVIVSATIHRVAITIKNNALELVKCTMGNDSSKSGLSSSGTTTHGTSGRKKLGLGIKHGPSLSVIQRHLETARKSRVLQLRNCGMKILPEQLQEVCEILRNLDVSQNRIRILPIFIGSFNNLKQLHLSNNELGSLPDEIGVLKKLEVLELACNQLSCLPESLAGLCSLKMLNISKNRFLQLPVCVCHLPALRILDVSSNFIEFLPDEVKFLKASELNLNQNRLNSLNAANLVHCENLKTLRVEENCLNKTDFISDFLNNSTVSLIAYAGNLFQDKDFQNLPGYDEYQTRYTATKRKM</sequence>
<keyword evidence="5" id="KW-1185">Reference proteome</keyword>
<dbReference type="PROSITE" id="PS51450">
    <property type="entry name" value="LRR"/>
    <property type="match status" value="1"/>
</dbReference>
<dbReference type="InterPro" id="IPR003591">
    <property type="entry name" value="Leu-rich_rpt_typical-subtyp"/>
</dbReference>
<dbReference type="Gene3D" id="3.80.10.10">
    <property type="entry name" value="Ribonuclease Inhibitor"/>
    <property type="match status" value="2"/>
</dbReference>
<dbReference type="InterPro" id="IPR032675">
    <property type="entry name" value="LRR_dom_sf"/>
</dbReference>
<keyword evidence="1" id="KW-0433">Leucine-rich repeat</keyword>
<reference evidence="6" key="1">
    <citation type="submission" date="2022-11" db="UniProtKB">
        <authorList>
            <consortium name="WormBaseParasite"/>
        </authorList>
    </citation>
    <scope>IDENTIFICATION</scope>
</reference>
<proteinExistence type="predicted"/>
<dbReference type="AlphaFoldDB" id="A0A915PQE2"/>
<feature type="transmembrane region" description="Helical" evidence="4">
    <location>
        <begin position="69"/>
        <end position="87"/>
    </location>
</feature>
<dbReference type="PANTHER" id="PTHR48051:SF62">
    <property type="entry name" value="LEUCINE-RICH REPEAT-CONTAINING PROTEIN 57"/>
    <property type="match status" value="1"/>
</dbReference>
<keyword evidence="4" id="KW-0812">Transmembrane</keyword>
<evidence type="ECO:0000256" key="1">
    <source>
        <dbReference type="ARBA" id="ARBA00022614"/>
    </source>
</evidence>
<dbReference type="SMART" id="SM00364">
    <property type="entry name" value="LRR_BAC"/>
    <property type="match status" value="5"/>
</dbReference>
<keyword evidence="4" id="KW-0472">Membrane</keyword>
<feature type="region of interest" description="Disordered" evidence="3">
    <location>
        <begin position="108"/>
        <end position="129"/>
    </location>
</feature>
<accession>A0A915PQE2</accession>
<dbReference type="PANTHER" id="PTHR48051">
    <property type="match status" value="1"/>
</dbReference>
<dbReference type="SUPFAM" id="SSF52047">
    <property type="entry name" value="RNI-like"/>
    <property type="match status" value="1"/>
</dbReference>
<feature type="transmembrane region" description="Helical" evidence="4">
    <location>
        <begin position="7"/>
        <end position="25"/>
    </location>
</feature>
<evidence type="ECO:0000313" key="6">
    <source>
        <dbReference type="WBParaSite" id="sdigi.contig233.g6458.t1"/>
    </source>
</evidence>
<feature type="transmembrane region" description="Helical" evidence="4">
    <location>
        <begin position="37"/>
        <end position="57"/>
    </location>
</feature>
<dbReference type="Proteomes" id="UP000887581">
    <property type="component" value="Unplaced"/>
</dbReference>
<evidence type="ECO:0000313" key="5">
    <source>
        <dbReference type="Proteomes" id="UP000887581"/>
    </source>
</evidence>